<evidence type="ECO:0000313" key="3">
    <source>
        <dbReference type="Proteomes" id="UP000185678"/>
    </source>
</evidence>
<dbReference type="OrthoDB" id="9802674at2"/>
<dbReference type="AlphaFoldDB" id="A0A1N7QCG0"/>
<evidence type="ECO:0000256" key="1">
    <source>
        <dbReference type="SAM" id="SignalP"/>
    </source>
</evidence>
<dbReference type="EMBL" id="FTOA01000015">
    <property type="protein sequence ID" value="SIT20562.1"/>
    <property type="molecule type" value="Genomic_DNA"/>
</dbReference>
<feature type="chain" id="PRO_5012975630" evidence="1">
    <location>
        <begin position="23"/>
        <end position="218"/>
    </location>
</feature>
<proteinExistence type="predicted"/>
<protein>
    <submittedName>
        <fullName evidence="2">Pilus assembly protein CpaD</fullName>
    </submittedName>
</protein>
<accession>A0A1N7QCG0</accession>
<gene>
    <name evidence="2" type="ORF">SAMN05421779_1156</name>
</gene>
<dbReference type="InterPro" id="IPR019027">
    <property type="entry name" value="Pilus_biogenesis_CpaD-related"/>
</dbReference>
<dbReference type="Proteomes" id="UP000185678">
    <property type="component" value="Unassembled WGS sequence"/>
</dbReference>
<feature type="signal peptide" evidence="1">
    <location>
        <begin position="1"/>
        <end position="22"/>
    </location>
</feature>
<dbReference type="InterPro" id="IPR013361">
    <property type="entry name" value="Pilus_CpaD"/>
</dbReference>
<reference evidence="2 3" key="1">
    <citation type="submission" date="2017-01" db="EMBL/GenBank/DDBJ databases">
        <authorList>
            <person name="Mah S.A."/>
            <person name="Swanson W.J."/>
            <person name="Moy G.W."/>
            <person name="Vacquier V.D."/>
        </authorList>
    </citation>
    <scope>NUCLEOTIDE SEQUENCE [LARGE SCALE GENOMIC DNA]</scope>
    <source>
        <strain evidence="2 3">DSM 11589</strain>
    </source>
</reference>
<dbReference type="NCBIfam" id="TIGR02522">
    <property type="entry name" value="pilus_cpaD"/>
    <property type="match status" value="1"/>
</dbReference>
<dbReference type="STRING" id="80876.SAMN05421779_1156"/>
<keyword evidence="3" id="KW-1185">Reference proteome</keyword>
<organism evidence="2 3">
    <name type="scientific">Insolitispirillum peregrinum</name>
    <dbReference type="NCBI Taxonomy" id="80876"/>
    <lineage>
        <taxon>Bacteria</taxon>
        <taxon>Pseudomonadati</taxon>
        <taxon>Pseudomonadota</taxon>
        <taxon>Alphaproteobacteria</taxon>
        <taxon>Rhodospirillales</taxon>
        <taxon>Novispirillaceae</taxon>
        <taxon>Insolitispirillum</taxon>
    </lineage>
</organism>
<keyword evidence="1" id="KW-0732">Signal</keyword>
<dbReference type="Pfam" id="PF09476">
    <property type="entry name" value="Pilus_CpaD"/>
    <property type="match status" value="1"/>
</dbReference>
<dbReference type="RefSeq" id="WP_076402195.1">
    <property type="nucleotide sequence ID" value="NZ_FTOA01000015.1"/>
</dbReference>
<sequence>MPCHTRLALVVAVLTIPLSACTQELNSVRADMFANPPQPGIEVKPSAVSLNLRTTPAGQSFTPESLKKLNELLNRQGRLGNQTITLLPYTPAGGHIAERLSQVLTERGLPPSQLILRDDLRDAGHSGGDDLMIVSEAIVAVVPDCSIAGTDSWAVTPYSAVGPLGCANRANLARMVSDPRDLVRPRTLDPADGTRANAAIQRYHTDSVRDLVDIDFDD</sequence>
<evidence type="ECO:0000313" key="2">
    <source>
        <dbReference type="EMBL" id="SIT20562.1"/>
    </source>
</evidence>
<name>A0A1N7QCG0_9PROT</name>